<evidence type="ECO:0000313" key="5">
    <source>
        <dbReference type="Proteomes" id="UP000196581"/>
    </source>
</evidence>
<dbReference type="InterPro" id="IPR002711">
    <property type="entry name" value="HNH"/>
</dbReference>
<dbReference type="GO" id="GO:0004519">
    <property type="term" value="F:endonuclease activity"/>
    <property type="evidence" value="ECO:0007669"/>
    <property type="project" value="InterPro"/>
</dbReference>
<comment type="similarity">
    <text evidence="1">Belongs to the Rv1128c/1148c/1588c/1702c/1945/3466 family.</text>
</comment>
<dbReference type="Proteomes" id="UP000196581">
    <property type="component" value="Unassembled WGS sequence"/>
</dbReference>
<gene>
    <name evidence="4" type="ORF">FM105_02500</name>
</gene>
<dbReference type="Gene3D" id="1.10.30.50">
    <property type="match status" value="1"/>
</dbReference>
<evidence type="ECO:0000256" key="1">
    <source>
        <dbReference type="ARBA" id="ARBA00023450"/>
    </source>
</evidence>
<dbReference type="SMART" id="SM00507">
    <property type="entry name" value="HNHc"/>
    <property type="match status" value="1"/>
</dbReference>
<evidence type="ECO:0000313" key="4">
    <source>
        <dbReference type="EMBL" id="SLM91229.1"/>
    </source>
</evidence>
<dbReference type="GO" id="GO:0008270">
    <property type="term" value="F:zinc ion binding"/>
    <property type="evidence" value="ECO:0007669"/>
    <property type="project" value="InterPro"/>
</dbReference>
<accession>A0A1X6WZ60</accession>
<protein>
    <recommendedName>
        <fullName evidence="3">HNH nuclease domain-containing protein</fullName>
    </recommendedName>
</protein>
<dbReference type="InterPro" id="IPR003615">
    <property type="entry name" value="HNH_nuc"/>
</dbReference>
<feature type="region of interest" description="Disordered" evidence="2">
    <location>
        <begin position="273"/>
        <end position="334"/>
    </location>
</feature>
<keyword evidence="5" id="KW-1185">Reference proteome</keyword>
<dbReference type="Pfam" id="PF02720">
    <property type="entry name" value="DUF222"/>
    <property type="match status" value="1"/>
</dbReference>
<dbReference type="AlphaFoldDB" id="A0A1X6WZ60"/>
<organism evidence="4 5">
    <name type="scientific">Brevibacterium yomogidense</name>
    <dbReference type="NCBI Taxonomy" id="946573"/>
    <lineage>
        <taxon>Bacteria</taxon>
        <taxon>Bacillati</taxon>
        <taxon>Actinomycetota</taxon>
        <taxon>Actinomycetes</taxon>
        <taxon>Micrococcales</taxon>
        <taxon>Brevibacteriaceae</taxon>
        <taxon>Brevibacterium</taxon>
    </lineage>
</organism>
<evidence type="ECO:0000256" key="2">
    <source>
        <dbReference type="SAM" id="MobiDB-lite"/>
    </source>
</evidence>
<evidence type="ECO:0000259" key="3">
    <source>
        <dbReference type="SMART" id="SM00507"/>
    </source>
</evidence>
<sequence>MDVMTNAKEPDRPVEEPGFRVPFSDADGSLLTERAPQFTELLDTVHDVRERSASHRSLGARETLAALRSLEVAGRLVQALSTDLLAHYQRIGDSAAHGYRTTESLLAGEFRISTREARRRTDLSQQLAGRVSAVGEAQAAVRPAIAENYADGRISADEASALCKAVGDLPPTVRSLYSDKVEKTLVELAPTVRPKDFSTLCQRIVQHIDPDGKLPRYETNPLAYTVTLTQQRNGDWRLRGLLDCPTGTTLHALLYGRMKDADVPVAIRPHSACNAEAPQDPGEREADPCATPGPVPEAAPGCTEGSADSRGRADSEDCADPEYTEPPIPAAADQVIPPIPREAVWDSTRLTVHADATIELDGKTGAFLEDEPGFYLNTRGWPVHLSERVSEAVQGLLQQARDSESGTASTVLWEKVLGRAPTGPTTPEPSPTEPVPAEHLPAPSEASDPPGTPATPMMPDTPDTQTQPDSRPVSAGEPGGVFVDGQPHHVVFRDDEASTPGLARHDRLAFLLRSVARERVLHGADHALVVTARPEDLIQPDNVVSTHAGSPLSLHQLSTWSNAAQMFVHVVDGGGRTIEVRSQGRFATRSQMAVLAARDQGCTFPDCDAPAEWCEAHHILAFAQGGATEIDNLTLVCPFHHRWFERSGWESVFLRGLPAWVPPASVDPRQRPLFHSRFRVALVNLPPELPLDP</sequence>
<proteinExistence type="inferred from homology"/>
<dbReference type="InterPro" id="IPR003870">
    <property type="entry name" value="DUF222"/>
</dbReference>
<feature type="region of interest" description="Disordered" evidence="2">
    <location>
        <begin position="419"/>
        <end position="484"/>
    </location>
</feature>
<reference evidence="5" key="1">
    <citation type="submission" date="2017-02" db="EMBL/GenBank/DDBJ databases">
        <authorList>
            <person name="Dridi B."/>
        </authorList>
    </citation>
    <scope>NUCLEOTIDE SEQUENCE [LARGE SCALE GENOMIC DNA]</scope>
    <source>
        <strain evidence="5">B Co 03.10</strain>
    </source>
</reference>
<feature type="compositionally biased region" description="Pro residues" evidence="2">
    <location>
        <begin position="424"/>
        <end position="434"/>
    </location>
</feature>
<feature type="domain" description="HNH nuclease" evidence="3">
    <location>
        <begin position="590"/>
        <end position="642"/>
    </location>
</feature>
<dbReference type="CDD" id="cd00085">
    <property type="entry name" value="HNHc"/>
    <property type="match status" value="1"/>
</dbReference>
<name>A0A1X6WZ60_9MICO</name>
<dbReference type="Pfam" id="PF01844">
    <property type="entry name" value="HNH"/>
    <property type="match status" value="1"/>
</dbReference>
<dbReference type="EMBL" id="FWFF01000001">
    <property type="protein sequence ID" value="SLM91229.1"/>
    <property type="molecule type" value="Genomic_DNA"/>
</dbReference>
<dbReference type="GO" id="GO:0003676">
    <property type="term" value="F:nucleic acid binding"/>
    <property type="evidence" value="ECO:0007669"/>
    <property type="project" value="InterPro"/>
</dbReference>
<feature type="compositionally biased region" description="Low complexity" evidence="2">
    <location>
        <begin position="454"/>
        <end position="469"/>
    </location>
</feature>